<dbReference type="AlphaFoldDB" id="A0A5J4NYX0"/>
<proteinExistence type="predicted"/>
<dbReference type="EMBL" id="QNGE01000340">
    <property type="protein sequence ID" value="KAA3680835.1"/>
    <property type="molecule type" value="Genomic_DNA"/>
</dbReference>
<gene>
    <name evidence="2" type="ORF">DEA37_0005300</name>
</gene>
<dbReference type="SMART" id="SM00256">
    <property type="entry name" value="FBOX"/>
    <property type="match status" value="1"/>
</dbReference>
<accession>A0A5J4NYX0</accession>
<dbReference type="Gene3D" id="1.20.1280.50">
    <property type="match status" value="1"/>
</dbReference>
<dbReference type="InterPro" id="IPR036047">
    <property type="entry name" value="F-box-like_dom_sf"/>
</dbReference>
<dbReference type="Pfam" id="PF12937">
    <property type="entry name" value="F-box-like"/>
    <property type="match status" value="1"/>
</dbReference>
<reference evidence="2 3" key="1">
    <citation type="journal article" date="2019" name="Gigascience">
        <title>Whole-genome sequence of the oriental lung fluke Paragonimus westermani.</title>
        <authorList>
            <person name="Oey H."/>
            <person name="Zakrzewski M."/>
            <person name="Narain K."/>
            <person name="Devi K.R."/>
            <person name="Agatsuma T."/>
            <person name="Nawaratna S."/>
            <person name="Gobert G.N."/>
            <person name="Jones M.K."/>
            <person name="Ragan M.A."/>
            <person name="McManus D.P."/>
            <person name="Krause L."/>
        </authorList>
    </citation>
    <scope>NUCLEOTIDE SEQUENCE [LARGE SCALE GENOMIC DNA]</scope>
    <source>
        <strain evidence="2 3">IND2009</strain>
    </source>
</reference>
<dbReference type="InterPro" id="IPR027417">
    <property type="entry name" value="P-loop_NTPase"/>
</dbReference>
<dbReference type="PANTHER" id="PTHR12874:SF26">
    <property type="entry name" value="F-BOX PROTEIN"/>
    <property type="match status" value="1"/>
</dbReference>
<organism evidence="2 3">
    <name type="scientific">Paragonimus westermani</name>
    <dbReference type="NCBI Taxonomy" id="34504"/>
    <lineage>
        <taxon>Eukaryota</taxon>
        <taxon>Metazoa</taxon>
        <taxon>Spiralia</taxon>
        <taxon>Lophotrochozoa</taxon>
        <taxon>Platyhelminthes</taxon>
        <taxon>Trematoda</taxon>
        <taxon>Digenea</taxon>
        <taxon>Plagiorchiida</taxon>
        <taxon>Troglotremata</taxon>
        <taxon>Troglotrematidae</taxon>
        <taxon>Paragonimus</taxon>
    </lineage>
</organism>
<dbReference type="Gene3D" id="3.40.50.300">
    <property type="entry name" value="P-loop containing nucleotide triphosphate hydrolases"/>
    <property type="match status" value="1"/>
</dbReference>
<dbReference type="GO" id="GO:0005737">
    <property type="term" value="C:cytoplasm"/>
    <property type="evidence" value="ECO:0007669"/>
    <property type="project" value="TreeGrafter"/>
</dbReference>
<feature type="domain" description="F-box" evidence="1">
    <location>
        <begin position="1"/>
        <end position="47"/>
    </location>
</feature>
<dbReference type="InterPro" id="IPR001810">
    <property type="entry name" value="F-box_dom"/>
</dbReference>
<evidence type="ECO:0000313" key="3">
    <source>
        <dbReference type="Proteomes" id="UP000324629"/>
    </source>
</evidence>
<dbReference type="GO" id="GO:0019005">
    <property type="term" value="C:SCF ubiquitin ligase complex"/>
    <property type="evidence" value="ECO:0007669"/>
    <property type="project" value="TreeGrafter"/>
</dbReference>
<evidence type="ECO:0000259" key="1">
    <source>
        <dbReference type="PROSITE" id="PS50181"/>
    </source>
</evidence>
<protein>
    <recommendedName>
        <fullName evidence="1">F-box domain-containing protein</fullName>
    </recommendedName>
</protein>
<comment type="caution">
    <text evidence="2">The sequence shown here is derived from an EMBL/GenBank/DDBJ whole genome shotgun (WGS) entry which is preliminary data.</text>
</comment>
<dbReference type="PANTHER" id="PTHR12874">
    <property type="entry name" value="F-BOX ONLY PROTEIN 48-RELATED"/>
    <property type="match status" value="1"/>
</dbReference>
<keyword evidence="3" id="KW-1185">Reference proteome</keyword>
<name>A0A5J4NYX0_9TREM</name>
<evidence type="ECO:0000313" key="2">
    <source>
        <dbReference type="EMBL" id="KAA3680835.1"/>
    </source>
</evidence>
<sequence>MVTITQLPAELVLRIFSHLDVSDLLQCAQVSHSWKLLTTESTLWFKAFHQRAFLTKWLDRSIVRWLKLGGFGPLLHNPQLHSSEYDVAHSVYCLKRALFHYALGQNMRTHSNASRRNRHHHSIILGPGLDQTDLAEALFRTILPWIDLNECQQFQRESQLFGNVSTAGWTGSGLAFCVPDQKRVLRLSTFHARVQTERQFLPRGGNRLAGSNLISQQTEGNAWQLVHELKTAVNRSDSIIYVVNTERTEDDKEATDDGRWSEIRTELSAVTNCMRDDQTLLILGLCSETNSDHCLHPIELAQRLTELRSSKCLEDQELSLQNESVYWRIWNIEIVHGLITNLSNILGWLLNC</sequence>
<dbReference type="SUPFAM" id="SSF81383">
    <property type="entry name" value="F-box domain"/>
    <property type="match status" value="1"/>
</dbReference>
<dbReference type="GO" id="GO:0031146">
    <property type="term" value="P:SCF-dependent proteasomal ubiquitin-dependent protein catabolic process"/>
    <property type="evidence" value="ECO:0007669"/>
    <property type="project" value="TreeGrafter"/>
</dbReference>
<dbReference type="Proteomes" id="UP000324629">
    <property type="component" value="Unassembled WGS sequence"/>
</dbReference>
<dbReference type="PROSITE" id="PS50181">
    <property type="entry name" value="FBOX"/>
    <property type="match status" value="1"/>
</dbReference>